<keyword evidence="1" id="KW-0472">Membrane</keyword>
<accession>A0ABP9P3N8</accession>
<sequence length="102" mass="11058">MVALTLPHAQVQSPVELGLTHQLFGPFGITAMVLVAMVMITWILFQDSESRHRAGILDAIFGGFAELVRALAELVRALPAAIRAAIEAIREFFGKDPSDGTR</sequence>
<protein>
    <submittedName>
        <fullName evidence="2">Uncharacterized protein</fullName>
    </submittedName>
</protein>
<evidence type="ECO:0000313" key="2">
    <source>
        <dbReference type="EMBL" id="GAA5139145.1"/>
    </source>
</evidence>
<gene>
    <name evidence="2" type="ORF">GCM10023320_74770</name>
</gene>
<proteinExistence type="predicted"/>
<organism evidence="2 3">
    <name type="scientific">Pseudonocardia adelaidensis</name>
    <dbReference type="NCBI Taxonomy" id="648754"/>
    <lineage>
        <taxon>Bacteria</taxon>
        <taxon>Bacillati</taxon>
        <taxon>Actinomycetota</taxon>
        <taxon>Actinomycetes</taxon>
        <taxon>Pseudonocardiales</taxon>
        <taxon>Pseudonocardiaceae</taxon>
        <taxon>Pseudonocardia</taxon>
    </lineage>
</organism>
<dbReference type="EMBL" id="BAABJO010000043">
    <property type="protein sequence ID" value="GAA5139145.1"/>
    <property type="molecule type" value="Genomic_DNA"/>
</dbReference>
<dbReference type="RefSeq" id="WP_345611956.1">
    <property type="nucleotide sequence ID" value="NZ_BAABJO010000043.1"/>
</dbReference>
<comment type="caution">
    <text evidence="2">The sequence shown here is derived from an EMBL/GenBank/DDBJ whole genome shotgun (WGS) entry which is preliminary data.</text>
</comment>
<evidence type="ECO:0000313" key="3">
    <source>
        <dbReference type="Proteomes" id="UP001500804"/>
    </source>
</evidence>
<name>A0ABP9P3N8_9PSEU</name>
<keyword evidence="3" id="KW-1185">Reference proteome</keyword>
<evidence type="ECO:0000256" key="1">
    <source>
        <dbReference type="SAM" id="Phobius"/>
    </source>
</evidence>
<feature type="transmembrane region" description="Helical" evidence="1">
    <location>
        <begin position="23"/>
        <end position="45"/>
    </location>
</feature>
<reference evidence="3" key="1">
    <citation type="journal article" date="2019" name="Int. J. Syst. Evol. Microbiol.">
        <title>The Global Catalogue of Microorganisms (GCM) 10K type strain sequencing project: providing services to taxonomists for standard genome sequencing and annotation.</title>
        <authorList>
            <consortium name="The Broad Institute Genomics Platform"/>
            <consortium name="The Broad Institute Genome Sequencing Center for Infectious Disease"/>
            <person name="Wu L."/>
            <person name="Ma J."/>
        </authorList>
    </citation>
    <scope>NUCLEOTIDE SEQUENCE [LARGE SCALE GENOMIC DNA]</scope>
    <source>
        <strain evidence="3">JCM 18302</strain>
    </source>
</reference>
<keyword evidence="1" id="KW-0812">Transmembrane</keyword>
<keyword evidence="1" id="KW-1133">Transmembrane helix</keyword>
<dbReference type="Proteomes" id="UP001500804">
    <property type="component" value="Unassembled WGS sequence"/>
</dbReference>